<name>X6M1N4_RETFI</name>
<reference evidence="2 3" key="1">
    <citation type="journal article" date="2013" name="Curr. Biol.">
        <title>The Genome of the Foraminiferan Reticulomyxa filosa.</title>
        <authorList>
            <person name="Glockner G."/>
            <person name="Hulsmann N."/>
            <person name="Schleicher M."/>
            <person name="Noegel A.A."/>
            <person name="Eichinger L."/>
            <person name="Gallinger C."/>
            <person name="Pawlowski J."/>
            <person name="Sierra R."/>
            <person name="Euteneuer U."/>
            <person name="Pillet L."/>
            <person name="Moustafa A."/>
            <person name="Platzer M."/>
            <person name="Groth M."/>
            <person name="Szafranski K."/>
            <person name="Schliwa M."/>
        </authorList>
    </citation>
    <scope>NUCLEOTIDE SEQUENCE [LARGE SCALE GENOMIC DNA]</scope>
</reference>
<sequence length="157" mass="17420">MAFDAVISNFDFQKKFGEVMNLKETPTIQMHVTDFQELKATNDAMAQLEDGAPPDRDLLALDGFDDLDEDKHAQAYLYPDDDYDNDNDDDDDDINNDTKPNKFRFRSNSDSVGTGGAGGAEGQNPKTHQSQASDATVRQMNTIHSGKEDSVQSVCMF</sequence>
<proteinExistence type="predicted"/>
<evidence type="ECO:0000313" key="2">
    <source>
        <dbReference type="EMBL" id="ETO07799.1"/>
    </source>
</evidence>
<feature type="compositionally biased region" description="Polar residues" evidence="1">
    <location>
        <begin position="124"/>
        <end position="144"/>
    </location>
</feature>
<comment type="caution">
    <text evidence="2">The sequence shown here is derived from an EMBL/GenBank/DDBJ whole genome shotgun (WGS) entry which is preliminary data.</text>
</comment>
<evidence type="ECO:0000313" key="3">
    <source>
        <dbReference type="Proteomes" id="UP000023152"/>
    </source>
</evidence>
<dbReference type="Proteomes" id="UP000023152">
    <property type="component" value="Unassembled WGS sequence"/>
</dbReference>
<protein>
    <submittedName>
        <fullName evidence="2">Surface protein</fullName>
    </submittedName>
</protein>
<keyword evidence="3" id="KW-1185">Reference proteome</keyword>
<gene>
    <name evidence="2" type="ORF">RFI_29590</name>
</gene>
<evidence type="ECO:0000256" key="1">
    <source>
        <dbReference type="SAM" id="MobiDB-lite"/>
    </source>
</evidence>
<feature type="compositionally biased region" description="Acidic residues" evidence="1">
    <location>
        <begin position="79"/>
        <end position="95"/>
    </location>
</feature>
<accession>X6M1N4</accession>
<dbReference type="AlphaFoldDB" id="X6M1N4"/>
<organism evidence="2 3">
    <name type="scientific">Reticulomyxa filosa</name>
    <dbReference type="NCBI Taxonomy" id="46433"/>
    <lineage>
        <taxon>Eukaryota</taxon>
        <taxon>Sar</taxon>
        <taxon>Rhizaria</taxon>
        <taxon>Retaria</taxon>
        <taxon>Foraminifera</taxon>
        <taxon>Monothalamids</taxon>
        <taxon>Reticulomyxidae</taxon>
        <taxon>Reticulomyxa</taxon>
    </lineage>
</organism>
<dbReference type="EMBL" id="ASPP01025726">
    <property type="protein sequence ID" value="ETO07799.1"/>
    <property type="molecule type" value="Genomic_DNA"/>
</dbReference>
<feature type="region of interest" description="Disordered" evidence="1">
    <location>
        <begin position="70"/>
        <end position="157"/>
    </location>
</feature>